<comment type="caution">
    <text evidence="1">The sequence shown here is derived from an EMBL/GenBank/DDBJ whole genome shotgun (WGS) entry which is preliminary data.</text>
</comment>
<protein>
    <submittedName>
        <fullName evidence="1">Uncharacterized protein</fullName>
    </submittedName>
</protein>
<dbReference type="EMBL" id="JYDL01000015">
    <property type="protein sequence ID" value="KRX24852.1"/>
    <property type="molecule type" value="Genomic_DNA"/>
</dbReference>
<proteinExistence type="predicted"/>
<dbReference type="Proteomes" id="UP000054630">
    <property type="component" value="Unassembled WGS sequence"/>
</dbReference>
<sequence length="65" mass="7686">MVYKKLCYENSACFEFFKNVAQFGLVAIVFSWHIKLYKLQSSACASDDGWRLREMLNGRVERRQC</sequence>
<accession>A0A0V0SDK0</accession>
<dbReference type="AlphaFoldDB" id="A0A0V0SDK0"/>
<name>A0A0V0SDK0_9BILA</name>
<keyword evidence="2" id="KW-1185">Reference proteome</keyword>
<evidence type="ECO:0000313" key="1">
    <source>
        <dbReference type="EMBL" id="KRX24852.1"/>
    </source>
</evidence>
<reference evidence="1 2" key="1">
    <citation type="submission" date="2015-01" db="EMBL/GenBank/DDBJ databases">
        <title>Evolution of Trichinella species and genotypes.</title>
        <authorList>
            <person name="Korhonen P.K."/>
            <person name="Edoardo P."/>
            <person name="Giuseppe L.R."/>
            <person name="Gasser R.B."/>
        </authorList>
    </citation>
    <scope>NUCLEOTIDE SEQUENCE [LARGE SCALE GENOMIC DNA]</scope>
    <source>
        <strain evidence="1">ISS37</strain>
    </source>
</reference>
<gene>
    <name evidence="1" type="ORF">T07_13</name>
</gene>
<organism evidence="1 2">
    <name type="scientific">Trichinella nelsoni</name>
    <dbReference type="NCBI Taxonomy" id="6336"/>
    <lineage>
        <taxon>Eukaryota</taxon>
        <taxon>Metazoa</taxon>
        <taxon>Ecdysozoa</taxon>
        <taxon>Nematoda</taxon>
        <taxon>Enoplea</taxon>
        <taxon>Dorylaimia</taxon>
        <taxon>Trichinellida</taxon>
        <taxon>Trichinellidae</taxon>
        <taxon>Trichinella</taxon>
    </lineage>
</organism>
<evidence type="ECO:0000313" key="2">
    <source>
        <dbReference type="Proteomes" id="UP000054630"/>
    </source>
</evidence>